<evidence type="ECO:0000313" key="1">
    <source>
        <dbReference type="EMBL" id="KAK8050693.1"/>
    </source>
</evidence>
<evidence type="ECO:0000313" key="2">
    <source>
        <dbReference type="Proteomes" id="UP001480595"/>
    </source>
</evidence>
<accession>A0ABR1TVX1</accession>
<protein>
    <submittedName>
        <fullName evidence="1">Uncharacterized protein</fullName>
    </submittedName>
</protein>
<keyword evidence="2" id="KW-1185">Reference proteome</keyword>
<gene>
    <name evidence="1" type="ORF">PG994_012423</name>
</gene>
<comment type="caution">
    <text evidence="1">The sequence shown here is derived from an EMBL/GenBank/DDBJ whole genome shotgun (WGS) entry which is preliminary data.</text>
</comment>
<organism evidence="1 2">
    <name type="scientific">Apiospora phragmitis</name>
    <dbReference type="NCBI Taxonomy" id="2905665"/>
    <lineage>
        <taxon>Eukaryota</taxon>
        <taxon>Fungi</taxon>
        <taxon>Dikarya</taxon>
        <taxon>Ascomycota</taxon>
        <taxon>Pezizomycotina</taxon>
        <taxon>Sordariomycetes</taxon>
        <taxon>Xylariomycetidae</taxon>
        <taxon>Amphisphaeriales</taxon>
        <taxon>Apiosporaceae</taxon>
        <taxon>Apiospora</taxon>
    </lineage>
</organism>
<name>A0ABR1TVX1_9PEZI</name>
<proteinExistence type="predicted"/>
<sequence length="187" mass="20943">MTFHGPTKFFTPNSAVQLYKGITQTRPKSVYTAIRILCTVKRHLSKQPGIQAVSDQSVLIQIKSVRQGGQKGKAQVLEEAREVIAKVRDRERGQTPRKQGYETDRANNGLLATQIGSGSPQDTFERQIKGNTKDLAFEYVPEETSFLGGRPEYWVSRARKRLEERAMKNEKGTISSAAMFSHALSNT</sequence>
<dbReference type="GeneID" id="92096895"/>
<dbReference type="RefSeq" id="XP_066712942.1">
    <property type="nucleotide sequence ID" value="XM_066863832.1"/>
</dbReference>
<dbReference type="EMBL" id="JAQQWL010000011">
    <property type="protein sequence ID" value="KAK8050693.1"/>
    <property type="molecule type" value="Genomic_DNA"/>
</dbReference>
<reference evidence="1 2" key="1">
    <citation type="submission" date="2023-01" db="EMBL/GenBank/DDBJ databases">
        <title>Analysis of 21 Apiospora genomes using comparative genomics revels a genus with tremendous synthesis potential of carbohydrate active enzymes and secondary metabolites.</title>
        <authorList>
            <person name="Sorensen T."/>
        </authorList>
    </citation>
    <scope>NUCLEOTIDE SEQUENCE [LARGE SCALE GENOMIC DNA]</scope>
    <source>
        <strain evidence="1 2">CBS 135458</strain>
    </source>
</reference>
<dbReference type="Proteomes" id="UP001480595">
    <property type="component" value="Unassembled WGS sequence"/>
</dbReference>